<organism evidence="1 2">
    <name type="scientific">Choiromyces venosus 120613-1</name>
    <dbReference type="NCBI Taxonomy" id="1336337"/>
    <lineage>
        <taxon>Eukaryota</taxon>
        <taxon>Fungi</taxon>
        <taxon>Dikarya</taxon>
        <taxon>Ascomycota</taxon>
        <taxon>Pezizomycotina</taxon>
        <taxon>Pezizomycetes</taxon>
        <taxon>Pezizales</taxon>
        <taxon>Tuberaceae</taxon>
        <taxon>Choiromyces</taxon>
    </lineage>
</organism>
<dbReference type="Proteomes" id="UP000276215">
    <property type="component" value="Unassembled WGS sequence"/>
</dbReference>
<sequence length="60" mass="6878">MDKSSKMLVVGVGRSGNDWMCKILQDEVQLVCSHGLGYVRWMHKNHSLPTRLRLKRIGVI</sequence>
<evidence type="ECO:0000313" key="1">
    <source>
        <dbReference type="EMBL" id="RPA90832.1"/>
    </source>
</evidence>
<dbReference type="AlphaFoldDB" id="A0A3N4IXB2"/>
<name>A0A3N4IXB2_9PEZI</name>
<evidence type="ECO:0000313" key="2">
    <source>
        <dbReference type="Proteomes" id="UP000276215"/>
    </source>
</evidence>
<proteinExistence type="predicted"/>
<keyword evidence="2" id="KW-1185">Reference proteome</keyword>
<dbReference type="EMBL" id="ML120513">
    <property type="protein sequence ID" value="RPA90832.1"/>
    <property type="molecule type" value="Genomic_DNA"/>
</dbReference>
<gene>
    <name evidence="1" type="ORF">L873DRAFT_1820441</name>
</gene>
<protein>
    <submittedName>
        <fullName evidence="1">Uncharacterized protein</fullName>
    </submittedName>
</protein>
<accession>A0A3N4IXB2</accession>
<reference evidence="1 2" key="1">
    <citation type="journal article" date="2018" name="Nat. Ecol. Evol.">
        <title>Pezizomycetes genomes reveal the molecular basis of ectomycorrhizal truffle lifestyle.</title>
        <authorList>
            <person name="Murat C."/>
            <person name="Payen T."/>
            <person name="Noel B."/>
            <person name="Kuo A."/>
            <person name="Morin E."/>
            <person name="Chen J."/>
            <person name="Kohler A."/>
            <person name="Krizsan K."/>
            <person name="Balestrini R."/>
            <person name="Da Silva C."/>
            <person name="Montanini B."/>
            <person name="Hainaut M."/>
            <person name="Levati E."/>
            <person name="Barry K.W."/>
            <person name="Belfiori B."/>
            <person name="Cichocki N."/>
            <person name="Clum A."/>
            <person name="Dockter R.B."/>
            <person name="Fauchery L."/>
            <person name="Guy J."/>
            <person name="Iotti M."/>
            <person name="Le Tacon F."/>
            <person name="Lindquist E.A."/>
            <person name="Lipzen A."/>
            <person name="Malagnac F."/>
            <person name="Mello A."/>
            <person name="Molinier V."/>
            <person name="Miyauchi S."/>
            <person name="Poulain J."/>
            <person name="Riccioni C."/>
            <person name="Rubini A."/>
            <person name="Sitrit Y."/>
            <person name="Splivallo R."/>
            <person name="Traeger S."/>
            <person name="Wang M."/>
            <person name="Zifcakova L."/>
            <person name="Wipf D."/>
            <person name="Zambonelli A."/>
            <person name="Paolocci F."/>
            <person name="Nowrousian M."/>
            <person name="Ottonello S."/>
            <person name="Baldrian P."/>
            <person name="Spatafora J.W."/>
            <person name="Henrissat B."/>
            <person name="Nagy L.G."/>
            <person name="Aury J.M."/>
            <person name="Wincker P."/>
            <person name="Grigoriev I.V."/>
            <person name="Bonfante P."/>
            <person name="Martin F.M."/>
        </authorList>
    </citation>
    <scope>NUCLEOTIDE SEQUENCE [LARGE SCALE GENOMIC DNA]</scope>
    <source>
        <strain evidence="1 2">120613-1</strain>
    </source>
</reference>